<feature type="domain" description="Post-SET" evidence="7">
    <location>
        <begin position="131"/>
        <end position="147"/>
    </location>
</feature>
<evidence type="ECO:0000256" key="1">
    <source>
        <dbReference type="ARBA" id="ARBA00004286"/>
    </source>
</evidence>
<sequence length="151" mass="16798">MTDTSLPFEVRHSPIQGFGGYATRPIAAGTRIVEYAGERLTPEAAEARYPDVIGERHHTYLFAIDDEVVVDAAVNGNEARFLNHSCAPNCDAVFDDGRIWIDAIHDIEVGEELVYDYAYILPERHTPAAKKRFPCFCGAITCRGTILAKKR</sequence>
<dbReference type="PANTHER" id="PTHR22884">
    <property type="entry name" value="SET DOMAIN PROTEINS"/>
    <property type="match status" value="1"/>
</dbReference>
<dbReference type="InterPro" id="IPR050777">
    <property type="entry name" value="SET2_Histone-Lys_MeTrsfase"/>
</dbReference>
<keyword evidence="9" id="KW-1185">Reference proteome</keyword>
<dbReference type="Proteomes" id="UP000500938">
    <property type="component" value="Chromosome"/>
</dbReference>
<evidence type="ECO:0000259" key="6">
    <source>
        <dbReference type="PROSITE" id="PS50280"/>
    </source>
</evidence>
<comment type="subcellular location">
    <subcellularLocation>
        <location evidence="1">Chromosome</location>
    </subcellularLocation>
</comment>
<dbReference type="InterPro" id="IPR001214">
    <property type="entry name" value="SET_dom"/>
</dbReference>
<keyword evidence="2" id="KW-0158">Chromosome</keyword>
<evidence type="ECO:0000313" key="8">
    <source>
        <dbReference type="EMBL" id="QJR37065.1"/>
    </source>
</evidence>
<protein>
    <submittedName>
        <fullName evidence="8">SET domain-containing protein-lysine N-methyltransferase</fullName>
    </submittedName>
</protein>
<dbReference type="EMBL" id="CP053085">
    <property type="protein sequence ID" value="QJR37065.1"/>
    <property type="molecule type" value="Genomic_DNA"/>
</dbReference>
<dbReference type="Gene3D" id="2.170.270.10">
    <property type="entry name" value="SET domain"/>
    <property type="match status" value="1"/>
</dbReference>
<dbReference type="Pfam" id="PF00856">
    <property type="entry name" value="SET"/>
    <property type="match status" value="1"/>
</dbReference>
<dbReference type="GO" id="GO:0032259">
    <property type="term" value="P:methylation"/>
    <property type="evidence" value="ECO:0007669"/>
    <property type="project" value="UniProtKB-KW"/>
</dbReference>
<dbReference type="GO" id="GO:0005694">
    <property type="term" value="C:chromosome"/>
    <property type="evidence" value="ECO:0007669"/>
    <property type="project" value="UniProtKB-SubCell"/>
</dbReference>
<accession>A0A6M4ISB6</accession>
<evidence type="ECO:0000256" key="5">
    <source>
        <dbReference type="ARBA" id="ARBA00022691"/>
    </source>
</evidence>
<dbReference type="PROSITE" id="PS50280">
    <property type="entry name" value="SET"/>
    <property type="match status" value="1"/>
</dbReference>
<gene>
    <name evidence="8" type="ORF">HKW67_16845</name>
</gene>
<dbReference type="GO" id="GO:0008168">
    <property type="term" value="F:methyltransferase activity"/>
    <property type="evidence" value="ECO:0007669"/>
    <property type="project" value="UniProtKB-KW"/>
</dbReference>
<evidence type="ECO:0000256" key="4">
    <source>
        <dbReference type="ARBA" id="ARBA00022679"/>
    </source>
</evidence>
<proteinExistence type="predicted"/>
<keyword evidence="3 8" id="KW-0489">Methyltransferase</keyword>
<dbReference type="PROSITE" id="PS50868">
    <property type="entry name" value="POST_SET"/>
    <property type="match status" value="1"/>
</dbReference>
<dbReference type="KEGG" id="ggr:HKW67_16845"/>
<reference evidence="8 9" key="1">
    <citation type="submission" date="2020-05" db="EMBL/GenBank/DDBJ databases">
        <title>Complete genome sequence of Gemmatimonas greenlandica TET16.</title>
        <authorList>
            <person name="Zeng Y."/>
        </authorList>
    </citation>
    <scope>NUCLEOTIDE SEQUENCE [LARGE SCALE GENOMIC DNA]</scope>
    <source>
        <strain evidence="8 9">TET16</strain>
    </source>
</reference>
<dbReference type="AlphaFoldDB" id="A0A6M4ISB6"/>
<name>A0A6M4ISB6_9BACT</name>
<keyword evidence="4 8" id="KW-0808">Transferase</keyword>
<dbReference type="SMART" id="SM00508">
    <property type="entry name" value="PostSET"/>
    <property type="match status" value="1"/>
</dbReference>
<feature type="domain" description="SET" evidence="6">
    <location>
        <begin position="6"/>
        <end position="118"/>
    </location>
</feature>
<dbReference type="RefSeq" id="WP_171226498.1">
    <property type="nucleotide sequence ID" value="NZ_CP053085.1"/>
</dbReference>
<dbReference type="SMART" id="SM00317">
    <property type="entry name" value="SET"/>
    <property type="match status" value="1"/>
</dbReference>
<evidence type="ECO:0000256" key="2">
    <source>
        <dbReference type="ARBA" id="ARBA00022454"/>
    </source>
</evidence>
<evidence type="ECO:0000259" key="7">
    <source>
        <dbReference type="PROSITE" id="PS50868"/>
    </source>
</evidence>
<organism evidence="8 9">
    <name type="scientific">Gemmatimonas groenlandica</name>
    <dbReference type="NCBI Taxonomy" id="2732249"/>
    <lineage>
        <taxon>Bacteria</taxon>
        <taxon>Pseudomonadati</taxon>
        <taxon>Gemmatimonadota</taxon>
        <taxon>Gemmatimonadia</taxon>
        <taxon>Gemmatimonadales</taxon>
        <taxon>Gemmatimonadaceae</taxon>
        <taxon>Gemmatimonas</taxon>
    </lineage>
</organism>
<dbReference type="InterPro" id="IPR046341">
    <property type="entry name" value="SET_dom_sf"/>
</dbReference>
<evidence type="ECO:0000313" key="9">
    <source>
        <dbReference type="Proteomes" id="UP000500938"/>
    </source>
</evidence>
<evidence type="ECO:0000256" key="3">
    <source>
        <dbReference type="ARBA" id="ARBA00022603"/>
    </source>
</evidence>
<dbReference type="InterPro" id="IPR003616">
    <property type="entry name" value="Post-SET_dom"/>
</dbReference>
<keyword evidence="5" id="KW-0949">S-adenosyl-L-methionine</keyword>
<dbReference type="SUPFAM" id="SSF82199">
    <property type="entry name" value="SET domain"/>
    <property type="match status" value="1"/>
</dbReference>